<dbReference type="Proteomes" id="UP000443090">
    <property type="component" value="Unassembled WGS sequence"/>
</dbReference>
<dbReference type="AlphaFoldDB" id="A0A8H8S5N1"/>
<dbReference type="InterPro" id="IPR056009">
    <property type="entry name" value="DUF7587"/>
</dbReference>
<accession>A0A8H8S5N1</accession>
<proteinExistence type="predicted"/>
<dbReference type="OrthoDB" id="3483554at2759"/>
<dbReference type="Pfam" id="PF24494">
    <property type="entry name" value="DUF7587"/>
    <property type="match status" value="1"/>
</dbReference>
<dbReference type="EMBL" id="QGMI01000072">
    <property type="protein sequence ID" value="TVY47816.1"/>
    <property type="molecule type" value="Genomic_DNA"/>
</dbReference>
<reference evidence="3 4" key="1">
    <citation type="submission" date="2018-05" db="EMBL/GenBank/DDBJ databases">
        <title>Genome sequencing and assembly of the regulated plant pathogen Lachnellula willkommii and related sister species for the development of diagnostic species identification markers.</title>
        <authorList>
            <person name="Giroux E."/>
            <person name="Bilodeau G."/>
        </authorList>
    </citation>
    <scope>NUCLEOTIDE SEQUENCE [LARGE SCALE GENOMIC DNA]</scope>
    <source>
        <strain evidence="3 4">CBS 160.35</strain>
    </source>
</reference>
<comment type="caution">
    <text evidence="3">The sequence shown here is derived from an EMBL/GenBank/DDBJ whole genome shotgun (WGS) entry which is preliminary data.</text>
</comment>
<name>A0A8H8S5N1_9HELO</name>
<organism evidence="3 4">
    <name type="scientific">Lachnellula occidentalis</name>
    <dbReference type="NCBI Taxonomy" id="215460"/>
    <lineage>
        <taxon>Eukaryota</taxon>
        <taxon>Fungi</taxon>
        <taxon>Dikarya</taxon>
        <taxon>Ascomycota</taxon>
        <taxon>Pezizomycotina</taxon>
        <taxon>Leotiomycetes</taxon>
        <taxon>Helotiales</taxon>
        <taxon>Lachnaceae</taxon>
        <taxon>Lachnellula</taxon>
    </lineage>
</organism>
<evidence type="ECO:0000259" key="2">
    <source>
        <dbReference type="Pfam" id="PF24494"/>
    </source>
</evidence>
<feature type="domain" description="DUF7587" evidence="2">
    <location>
        <begin position="276"/>
        <end position="430"/>
    </location>
</feature>
<sequence length="478" mass="54249">MRGRCGGDTDHESLNAATKRLPDLDPALFPNQGKDDIMGSLDEDELAAESVDLSETELTLMSDGETQDLASEIVNKEYDEKEGFKMGGVKRKATENGSDENVTKQKRSRQGMVTNHLDGDEPDKEIEANPDNVQEQTEDEDEDEDEPFEDGTFKVKSSEASNTIPVQGSDEPSAFKPGVKKPDPRDIIRDKQHRVVIKELRSTLQKSGGALTMGELQSCLDMVDVLNEKYINVTAKKIYSRKKGKHPQDQEVMIKRFEGKEERAHPWATASHPDEIPGLLMRAWDQKSQCQIKDYRVGFLSGGSTHFLDTKAKRTLALKQHADWGNRSKTPFISFSSSLREIGLSRVPHFQERQANCGILDNTKLTIINARARNAAGLPILRMKDELLHYNVTNKYGDPRFEKDSFYENEYIVPFSVRPEEIVRTYAWHDIERWMETNRAEFEDWYIKVGVEDFKEHERVRLGGTPAKCKDGCDCCGQ</sequence>
<evidence type="ECO:0000313" key="3">
    <source>
        <dbReference type="EMBL" id="TVY47816.1"/>
    </source>
</evidence>
<feature type="region of interest" description="Disordered" evidence="1">
    <location>
        <begin position="81"/>
        <end position="185"/>
    </location>
</feature>
<feature type="compositionally biased region" description="Basic and acidic residues" evidence="1">
    <location>
        <begin position="1"/>
        <end position="13"/>
    </location>
</feature>
<feature type="region of interest" description="Disordered" evidence="1">
    <location>
        <begin position="1"/>
        <end position="38"/>
    </location>
</feature>
<evidence type="ECO:0000313" key="4">
    <source>
        <dbReference type="Proteomes" id="UP000443090"/>
    </source>
</evidence>
<keyword evidence="4" id="KW-1185">Reference proteome</keyword>
<feature type="compositionally biased region" description="Acidic residues" evidence="1">
    <location>
        <begin position="136"/>
        <end position="149"/>
    </location>
</feature>
<protein>
    <recommendedName>
        <fullName evidence="2">DUF7587 domain-containing protein</fullName>
    </recommendedName>
</protein>
<gene>
    <name evidence="3" type="ORF">LOCC1_G003936</name>
</gene>
<evidence type="ECO:0000256" key="1">
    <source>
        <dbReference type="SAM" id="MobiDB-lite"/>
    </source>
</evidence>